<keyword evidence="2" id="KW-1185">Reference proteome</keyword>
<sequence>MSKNRIVLFGVLGVVMGLVLGVFGRDFIVASEKQKLEAQKAEEAVATSIIVRLKQASTDLSMFRMKNGKEIGENYDLGAALNTPERIREKLGDIYADGRWVFQSNAAGWWIGYKLDGVSNAVRQKIASQARFSNLFKATDKSDANVYDGGDIVFLYDYVPETFKW</sequence>
<dbReference type="AlphaFoldDB" id="A0AB94IWW5"/>
<dbReference type="KEGG" id="sbr:SY1_10490"/>
<proteinExistence type="predicted"/>
<gene>
    <name evidence="1" type="ORF">SY1_10490</name>
</gene>
<organism evidence="1 2">
    <name type="scientific">Fretibacterium fastidiosum</name>
    <dbReference type="NCBI Taxonomy" id="651822"/>
    <lineage>
        <taxon>Bacteria</taxon>
        <taxon>Thermotogati</taxon>
        <taxon>Synergistota</taxon>
        <taxon>Synergistia</taxon>
        <taxon>Synergistales</taxon>
        <taxon>Aminobacteriaceae</taxon>
        <taxon>Fretibacterium</taxon>
    </lineage>
</organism>
<dbReference type="Proteomes" id="UP000008957">
    <property type="component" value="Chromosome"/>
</dbReference>
<reference evidence="2" key="1">
    <citation type="submission" date="2010-03" db="EMBL/GenBank/DDBJ databases">
        <title>The genome sequence of Synergistetes sp. SGP1.</title>
        <authorList>
            <consortium name="metaHIT consortium -- http://www.metahit.eu/"/>
            <person name="Pajon A."/>
            <person name="Turner K."/>
            <person name="Parkhill J."/>
            <person name="Wade W."/>
            <person name="Vartoukian S."/>
        </authorList>
    </citation>
    <scope>NUCLEOTIDE SEQUENCE [LARGE SCALE GENOMIC DNA]</scope>
    <source>
        <strain evidence="2">SGP1</strain>
    </source>
</reference>
<evidence type="ECO:0000313" key="2">
    <source>
        <dbReference type="Proteomes" id="UP000008957"/>
    </source>
</evidence>
<protein>
    <submittedName>
        <fullName evidence="1">Uncharacterized protein</fullName>
    </submittedName>
</protein>
<accession>A0AB94IWW5</accession>
<dbReference type="RefSeq" id="WP_015556409.1">
    <property type="nucleotide sequence ID" value="NC_021038.1"/>
</dbReference>
<name>A0AB94IWW5_9BACT</name>
<dbReference type="EMBL" id="FP929056">
    <property type="protein sequence ID" value="CBL28262.1"/>
    <property type="molecule type" value="Genomic_DNA"/>
</dbReference>
<reference evidence="1 2" key="2">
    <citation type="submission" date="2010-03" db="EMBL/GenBank/DDBJ databases">
        <authorList>
            <person name="Pajon A."/>
        </authorList>
    </citation>
    <scope>NUCLEOTIDE SEQUENCE [LARGE SCALE GENOMIC DNA]</scope>
    <source>
        <strain evidence="1 2">SGP1</strain>
    </source>
</reference>
<evidence type="ECO:0000313" key="1">
    <source>
        <dbReference type="EMBL" id="CBL28262.1"/>
    </source>
</evidence>